<evidence type="ECO:0000259" key="2">
    <source>
        <dbReference type="Pfam" id="PF12146"/>
    </source>
</evidence>
<feature type="compositionally biased region" description="Basic and acidic residues" evidence="1">
    <location>
        <begin position="218"/>
        <end position="230"/>
    </location>
</feature>
<name>A0A0P1A609_PLAHL</name>
<dbReference type="Gene3D" id="3.40.50.1820">
    <property type="entry name" value="alpha/beta hydrolase"/>
    <property type="match status" value="1"/>
</dbReference>
<dbReference type="AlphaFoldDB" id="A0A0P1A609"/>
<feature type="compositionally biased region" description="Basic and acidic residues" evidence="1">
    <location>
        <begin position="191"/>
        <end position="204"/>
    </location>
</feature>
<dbReference type="EMBL" id="CCYD01000053">
    <property type="protein sequence ID" value="CEG35458.1"/>
    <property type="molecule type" value="Genomic_DNA"/>
</dbReference>
<proteinExistence type="predicted"/>
<protein>
    <submittedName>
        <fullName evidence="3">Serine protease family</fullName>
    </submittedName>
</protein>
<dbReference type="GO" id="GO:0008233">
    <property type="term" value="F:peptidase activity"/>
    <property type="evidence" value="ECO:0007669"/>
    <property type="project" value="UniProtKB-KW"/>
</dbReference>
<dbReference type="Pfam" id="PF12146">
    <property type="entry name" value="Hydrolase_4"/>
    <property type="match status" value="2"/>
</dbReference>
<dbReference type="FunFam" id="3.40.50.1820:FF:000338">
    <property type="entry name" value="Uncharacterized protein"/>
    <property type="match status" value="1"/>
</dbReference>
<reference evidence="4" key="1">
    <citation type="submission" date="2014-09" db="EMBL/GenBank/DDBJ databases">
        <authorList>
            <person name="Sharma Rahul"/>
            <person name="Thines Marco"/>
        </authorList>
    </citation>
    <scope>NUCLEOTIDE SEQUENCE [LARGE SCALE GENOMIC DNA]</scope>
</reference>
<feature type="region of interest" description="Disordered" evidence="1">
    <location>
        <begin position="43"/>
        <end position="119"/>
    </location>
</feature>
<dbReference type="STRING" id="4781.A0A0P1A609"/>
<evidence type="ECO:0000313" key="4">
    <source>
        <dbReference type="Proteomes" id="UP000054928"/>
    </source>
</evidence>
<keyword evidence="3" id="KW-0645">Protease</keyword>
<dbReference type="SUPFAM" id="SSF53474">
    <property type="entry name" value="alpha/beta-Hydrolases"/>
    <property type="match status" value="1"/>
</dbReference>
<dbReference type="PANTHER" id="PTHR11614">
    <property type="entry name" value="PHOSPHOLIPASE-RELATED"/>
    <property type="match status" value="1"/>
</dbReference>
<keyword evidence="4" id="KW-1185">Reference proteome</keyword>
<dbReference type="OMA" id="YERYCEE"/>
<keyword evidence="3" id="KW-0378">Hydrolase</keyword>
<feature type="domain" description="Serine aminopeptidase S33" evidence="2">
    <location>
        <begin position="522"/>
        <end position="698"/>
    </location>
</feature>
<feature type="compositionally biased region" description="Low complexity" evidence="1">
    <location>
        <begin position="44"/>
        <end position="61"/>
    </location>
</feature>
<dbReference type="GeneID" id="36406393"/>
<accession>A0A0P1A609</accession>
<dbReference type="GO" id="GO:0006508">
    <property type="term" value="P:proteolysis"/>
    <property type="evidence" value="ECO:0007669"/>
    <property type="project" value="UniProtKB-KW"/>
</dbReference>
<evidence type="ECO:0000313" key="3">
    <source>
        <dbReference type="EMBL" id="CEG35458.1"/>
    </source>
</evidence>
<feature type="compositionally biased region" description="Low complexity" evidence="1">
    <location>
        <begin position="167"/>
        <end position="188"/>
    </location>
</feature>
<dbReference type="OrthoDB" id="2498029at2759"/>
<dbReference type="Proteomes" id="UP000054928">
    <property type="component" value="Unassembled WGS sequence"/>
</dbReference>
<organism evidence="3 4">
    <name type="scientific">Plasmopara halstedii</name>
    <name type="common">Downy mildew of sunflower</name>
    <dbReference type="NCBI Taxonomy" id="4781"/>
    <lineage>
        <taxon>Eukaryota</taxon>
        <taxon>Sar</taxon>
        <taxon>Stramenopiles</taxon>
        <taxon>Oomycota</taxon>
        <taxon>Peronosporomycetes</taxon>
        <taxon>Peronosporales</taxon>
        <taxon>Peronosporaceae</taxon>
        <taxon>Plasmopara</taxon>
    </lineage>
</organism>
<feature type="domain" description="Serine aminopeptidase S33" evidence="2">
    <location>
        <begin position="424"/>
        <end position="496"/>
    </location>
</feature>
<dbReference type="InterPro" id="IPR051044">
    <property type="entry name" value="MAG_DAG_Lipase"/>
</dbReference>
<sequence>MKNGNRGPIGLPLRRVQSRNALVMSAIQEERASAMSAIAVAIEPSDSCSSSPTTSSSSPDSSPHRQQVASSHLKSVNSDLLSGAQKTTQADISSQERSQKLEEVKSSSPIPPTHAPPRIVRTQSARLRSAQRLADVPLAGVKGLKTAMAKQMQSISARSRSIPYFNDANTATNASRTTSQSTSSGRSRSPFRFDDSLMNDEHMPTEPISAKIKTKGFNSERSRPTPRFDDSTSYEEAMKNGNTAKSLRSRPVPRFDDGLHAPGSVPQREAKDWKVHATRTRPASSPTSQNLTSPTSSNDVKNLARRRNSNPTAPLELAKSNSPTIVSGASLKHANQYRSHRLFPSEENASVYRPRASSDGGLGFELTNQLSNQNIRPRALSDSKPTQKEIKLSSRLRHYEGKFQNRRGQSLLYFSLFPPEKLAMRGIILHLHGLGDHCRRNTALYERYCEEGFGVIAYDLLNHGASDYDKYKVRAHISNFNELIDDTNDFITFAKTNIYKVALRYWRKHHHPIHPHGKEKKRESLPELPLIITGNSLGSLIGLHTILSGKQKFHAAVWASPSIGVTWTPVLWAQWKFAKALLAAFPTAKMIPAVQHSLRSRNPHFLVRYQKDPLTCSEMITPRTGYEIVCAMSRLQQDARVSDEGTPFCSIPMLFLAGTNDRISDQQASLKFFSRMGSFDKEFQLFEGLYHMIYDEPEQEDVLKYMINWLHKRFPLETRQS</sequence>
<evidence type="ECO:0000256" key="1">
    <source>
        <dbReference type="SAM" id="MobiDB-lite"/>
    </source>
</evidence>
<dbReference type="InterPro" id="IPR022742">
    <property type="entry name" value="Hydrolase_4"/>
</dbReference>
<feature type="compositionally biased region" description="Polar residues" evidence="1">
    <location>
        <begin position="64"/>
        <end position="96"/>
    </location>
</feature>
<dbReference type="InterPro" id="IPR029058">
    <property type="entry name" value="AB_hydrolase_fold"/>
</dbReference>
<feature type="region of interest" description="Disordered" evidence="1">
    <location>
        <begin position="167"/>
        <end position="321"/>
    </location>
</feature>
<feature type="compositionally biased region" description="Polar residues" evidence="1">
    <location>
        <begin position="281"/>
        <end position="300"/>
    </location>
</feature>
<dbReference type="RefSeq" id="XP_024571827.1">
    <property type="nucleotide sequence ID" value="XM_024724403.1"/>
</dbReference>